<proteinExistence type="predicted"/>
<dbReference type="AlphaFoldDB" id="A0A412GZP0"/>
<dbReference type="EMBL" id="QRUU01000001">
    <property type="protein sequence ID" value="RGS00525.1"/>
    <property type="molecule type" value="Genomic_DNA"/>
</dbReference>
<comment type="caution">
    <text evidence="1">The sequence shown here is derived from an EMBL/GenBank/DDBJ whole genome shotgun (WGS) entry which is preliminary data.</text>
</comment>
<evidence type="ECO:0000313" key="1">
    <source>
        <dbReference type="EMBL" id="RGS00525.1"/>
    </source>
</evidence>
<reference evidence="1 2" key="1">
    <citation type="submission" date="2018-08" db="EMBL/GenBank/DDBJ databases">
        <title>A genome reference for cultivated species of the human gut microbiota.</title>
        <authorList>
            <person name="Zou Y."/>
            <person name="Xue W."/>
            <person name="Luo G."/>
        </authorList>
    </citation>
    <scope>NUCLEOTIDE SEQUENCE [LARGE SCALE GENOMIC DNA]</scope>
    <source>
        <strain evidence="1 2">AF24-2</strain>
    </source>
</reference>
<gene>
    <name evidence="1" type="ORF">DWY20_00085</name>
</gene>
<dbReference type="InterPro" id="IPR025634">
    <property type="entry name" value="DUF4292"/>
</dbReference>
<organism evidence="1 2">
    <name type="scientific">Phocaeicola coprocola</name>
    <dbReference type="NCBI Taxonomy" id="310298"/>
    <lineage>
        <taxon>Bacteria</taxon>
        <taxon>Pseudomonadati</taxon>
        <taxon>Bacteroidota</taxon>
        <taxon>Bacteroidia</taxon>
        <taxon>Bacteroidales</taxon>
        <taxon>Bacteroidaceae</taxon>
        <taxon>Phocaeicola</taxon>
    </lineage>
</organism>
<protein>
    <submittedName>
        <fullName evidence="1">DUF4292 domain-containing protein</fullName>
    </submittedName>
</protein>
<evidence type="ECO:0000313" key="2">
    <source>
        <dbReference type="Proteomes" id="UP000285864"/>
    </source>
</evidence>
<accession>A0A412GZP0</accession>
<dbReference type="Pfam" id="PF14125">
    <property type="entry name" value="DUF4292"/>
    <property type="match status" value="1"/>
</dbReference>
<keyword evidence="2" id="KW-1185">Reference proteome</keyword>
<dbReference type="Proteomes" id="UP000285864">
    <property type="component" value="Unassembled WGS sequence"/>
</dbReference>
<dbReference type="RefSeq" id="WP_118482656.1">
    <property type="nucleotide sequence ID" value="NZ_CAUELD010000075.1"/>
</dbReference>
<name>A0A412GZP0_9BACT</name>
<sequence>MIKLVVRYLYVLVALVLVASCSSTRKLEKTPMIGGLTGEAYMEKVIELSPSWKTVSGKVALTLNMEGQKDAKVSATLRLKRGESIQLLVAPLLGIEVARLEITPDGLLAVDRLNKRYVNVSFEELSRLANTDLSFNILQSLFLNELFLPGKVQLDVSDAKSFRISLENGYALLEAKPSKGLSYRFRTSADRGLLEESRIGVSNTPYALNWKYDDFTTLDNRLFPSHMLLAVEGTGKTLSLDMKFSRLSVGGDWEGKTELSSRYQQIELQELLKTLFKQ</sequence>
<dbReference type="PROSITE" id="PS51257">
    <property type="entry name" value="PROKAR_LIPOPROTEIN"/>
    <property type="match status" value="1"/>
</dbReference>